<dbReference type="Gene3D" id="4.10.240.10">
    <property type="entry name" value="Zn(2)-C6 fungal-type DNA-binding domain"/>
    <property type="match status" value="1"/>
</dbReference>
<keyword evidence="5" id="KW-0732">Signal</keyword>
<keyword evidence="2" id="KW-0479">Metal-binding</keyword>
<feature type="chain" id="PRO_5001979154" description="Zn(2)-C6 fungal-type domain-containing protein" evidence="5">
    <location>
        <begin position="22"/>
        <end position="746"/>
    </location>
</feature>
<dbReference type="GO" id="GO:0008270">
    <property type="term" value="F:zinc ion binding"/>
    <property type="evidence" value="ECO:0007669"/>
    <property type="project" value="InterPro"/>
</dbReference>
<dbReference type="GO" id="GO:0005634">
    <property type="term" value="C:nucleus"/>
    <property type="evidence" value="ECO:0007669"/>
    <property type="project" value="UniProtKB-SubCell"/>
</dbReference>
<organism evidence="7 8">
    <name type="scientific">[Torrubiella] hemipterigena</name>
    <dbReference type="NCBI Taxonomy" id="1531966"/>
    <lineage>
        <taxon>Eukaryota</taxon>
        <taxon>Fungi</taxon>
        <taxon>Dikarya</taxon>
        <taxon>Ascomycota</taxon>
        <taxon>Pezizomycotina</taxon>
        <taxon>Sordariomycetes</taxon>
        <taxon>Hypocreomycetidae</taxon>
        <taxon>Hypocreales</taxon>
        <taxon>Clavicipitaceae</taxon>
        <taxon>Clavicipitaceae incertae sedis</taxon>
        <taxon>'Torrubiella' clade</taxon>
    </lineage>
</organism>
<dbReference type="InterPro" id="IPR007219">
    <property type="entry name" value="XnlR_reg_dom"/>
</dbReference>
<dbReference type="PROSITE" id="PS00463">
    <property type="entry name" value="ZN2_CY6_FUNGAL_1"/>
    <property type="match status" value="1"/>
</dbReference>
<evidence type="ECO:0000259" key="6">
    <source>
        <dbReference type="PROSITE" id="PS50048"/>
    </source>
</evidence>
<dbReference type="Pfam" id="PF00172">
    <property type="entry name" value="Zn_clus"/>
    <property type="match status" value="1"/>
</dbReference>
<accession>A0A0A1TBN3</accession>
<dbReference type="Proteomes" id="UP000039046">
    <property type="component" value="Unassembled WGS sequence"/>
</dbReference>
<keyword evidence="8" id="KW-1185">Reference proteome</keyword>
<evidence type="ECO:0000256" key="4">
    <source>
        <dbReference type="SAM" id="MobiDB-lite"/>
    </source>
</evidence>
<name>A0A0A1TBN3_9HYPO</name>
<dbReference type="SMART" id="SM00066">
    <property type="entry name" value="GAL4"/>
    <property type="match status" value="1"/>
</dbReference>
<dbReference type="CDD" id="cd00067">
    <property type="entry name" value="GAL4"/>
    <property type="match status" value="1"/>
</dbReference>
<dbReference type="AlphaFoldDB" id="A0A0A1TBN3"/>
<evidence type="ECO:0000256" key="1">
    <source>
        <dbReference type="ARBA" id="ARBA00004123"/>
    </source>
</evidence>
<evidence type="ECO:0000313" key="7">
    <source>
        <dbReference type="EMBL" id="CEJ85163.1"/>
    </source>
</evidence>
<feature type="domain" description="Zn(2)-C6 fungal-type" evidence="6">
    <location>
        <begin position="94"/>
        <end position="126"/>
    </location>
</feature>
<dbReference type="OrthoDB" id="6612291at2759"/>
<dbReference type="SMART" id="SM00906">
    <property type="entry name" value="Fungal_trans"/>
    <property type="match status" value="1"/>
</dbReference>
<reference evidence="7 8" key="1">
    <citation type="journal article" date="2015" name="Genome Announc.">
        <title>Draft Genome Sequence and Gene Annotation of the Entomopathogenic Fungus Verticillium hemipterigenum.</title>
        <authorList>
            <person name="Horn F."/>
            <person name="Habel A."/>
            <person name="Scharf D.H."/>
            <person name="Dworschak J."/>
            <person name="Brakhage A.A."/>
            <person name="Guthke R."/>
            <person name="Hertweck C."/>
            <person name="Linde J."/>
        </authorList>
    </citation>
    <scope>NUCLEOTIDE SEQUENCE [LARGE SCALE GENOMIC DNA]</scope>
</reference>
<dbReference type="GO" id="GO:0000981">
    <property type="term" value="F:DNA-binding transcription factor activity, RNA polymerase II-specific"/>
    <property type="evidence" value="ECO:0007669"/>
    <property type="project" value="InterPro"/>
</dbReference>
<sequence length="746" mass="83484">MQVQPHLLSFYFILSIHGSLAEKLLRRQLSAYQSREPSAEPLADRFNMFTTPIGNQELLRNTKIFDSCVAEMVSSLPSTTMKTVPRRRNGRPQACEPCHKRKVACDHRLPVCSRCKRGGITEQCVYITKRTNNVLPTPPKSSELYSPTSDSPNSLIRPPYSDDGSRAHEGGFGYLGATSFSAVLQEAENSLSSMQGIPGHVDFPDSEVREKCGRLLDQKPSSFAVDILRSIPDHDTSIALFDSLHTPFDAWARLAGRKLLDSLWATFGDILDGPRSEKALWGMATTLCLNTADILKDDHVDPDRWFSEFSGPRFRWESIGILFAYWATALFSDRHRFARAGLYLTDETKITALKRYKNNAWNCSQLCWEACQGNSLMLFLLYQHSIIESNLSGDAEMKHWRLHGDVVAMTTYLGLHTSSKPENDASISTQIQRRLFASVFKVDKLLATFAGRPPLLSHRFCSTPLPLDLSDEELLQPSREAAASLNAQGWNTAGNIHHTTILRARTMIAYTRDAILEIALRSNFDGCEKKLTDLKAEESATHASFPPALVYSAEELHSSDVKKDIFFAKLQIQVEHLQNLFFIERLLAKKSKDVTQLVHISMEMVALALIPWSNQMLLESSPCDVEWTVMCYGGPAAGVLCLELLRPSIASQGPGGVSKSAMIQQLSKLIGILEWVTPETPNTELCANIREVLKKVLDRVLDPPQAVSSATQNDLAWMMDIPSDMNDLFNFELLDTFDWLRPGTIV</sequence>
<dbReference type="PROSITE" id="PS50048">
    <property type="entry name" value="ZN2_CY6_FUNGAL_2"/>
    <property type="match status" value="1"/>
</dbReference>
<feature type="signal peptide" evidence="5">
    <location>
        <begin position="1"/>
        <end position="21"/>
    </location>
</feature>
<dbReference type="PANTHER" id="PTHR31001">
    <property type="entry name" value="UNCHARACTERIZED TRANSCRIPTIONAL REGULATORY PROTEIN"/>
    <property type="match status" value="1"/>
</dbReference>
<evidence type="ECO:0000256" key="5">
    <source>
        <dbReference type="SAM" id="SignalP"/>
    </source>
</evidence>
<gene>
    <name evidence="7" type="ORF">VHEMI03690</name>
</gene>
<dbReference type="CDD" id="cd12148">
    <property type="entry name" value="fungal_TF_MHR"/>
    <property type="match status" value="1"/>
</dbReference>
<dbReference type="PANTHER" id="PTHR31001:SF40">
    <property type="entry name" value="ZN(II)2CYS6 TRANSCRIPTION FACTOR (EUROFUNG)"/>
    <property type="match status" value="1"/>
</dbReference>
<comment type="subcellular location">
    <subcellularLocation>
        <location evidence="1">Nucleus</location>
    </subcellularLocation>
</comment>
<dbReference type="GO" id="GO:0006351">
    <property type="term" value="P:DNA-templated transcription"/>
    <property type="evidence" value="ECO:0007669"/>
    <property type="project" value="InterPro"/>
</dbReference>
<dbReference type="GO" id="GO:0003677">
    <property type="term" value="F:DNA binding"/>
    <property type="evidence" value="ECO:0007669"/>
    <property type="project" value="InterPro"/>
</dbReference>
<dbReference type="SUPFAM" id="SSF57701">
    <property type="entry name" value="Zn2/Cys6 DNA-binding domain"/>
    <property type="match status" value="1"/>
</dbReference>
<protein>
    <recommendedName>
        <fullName evidence="6">Zn(2)-C6 fungal-type domain-containing protein</fullName>
    </recommendedName>
</protein>
<dbReference type="Pfam" id="PF04082">
    <property type="entry name" value="Fungal_trans"/>
    <property type="match status" value="1"/>
</dbReference>
<feature type="region of interest" description="Disordered" evidence="4">
    <location>
        <begin position="136"/>
        <end position="162"/>
    </location>
</feature>
<evidence type="ECO:0000256" key="2">
    <source>
        <dbReference type="ARBA" id="ARBA00022723"/>
    </source>
</evidence>
<dbReference type="STRING" id="1531966.A0A0A1TBN3"/>
<evidence type="ECO:0000256" key="3">
    <source>
        <dbReference type="ARBA" id="ARBA00023242"/>
    </source>
</evidence>
<evidence type="ECO:0000313" key="8">
    <source>
        <dbReference type="Proteomes" id="UP000039046"/>
    </source>
</evidence>
<dbReference type="EMBL" id="CDHN01000002">
    <property type="protein sequence ID" value="CEJ85163.1"/>
    <property type="molecule type" value="Genomic_DNA"/>
</dbReference>
<dbReference type="InterPro" id="IPR036864">
    <property type="entry name" value="Zn2-C6_fun-type_DNA-bd_sf"/>
</dbReference>
<dbReference type="InterPro" id="IPR050613">
    <property type="entry name" value="Sec_Metabolite_Reg"/>
</dbReference>
<keyword evidence="3" id="KW-0539">Nucleus</keyword>
<proteinExistence type="predicted"/>
<dbReference type="InterPro" id="IPR001138">
    <property type="entry name" value="Zn2Cys6_DnaBD"/>
</dbReference>
<feature type="compositionally biased region" description="Polar residues" evidence="4">
    <location>
        <begin position="143"/>
        <end position="154"/>
    </location>
</feature>